<evidence type="ECO:0000313" key="1">
    <source>
        <dbReference type="EMBL" id="TFJ92120.1"/>
    </source>
</evidence>
<protein>
    <submittedName>
        <fullName evidence="1">Uncharacterized protein</fullName>
    </submittedName>
</protein>
<comment type="caution">
    <text evidence="1">The sequence shown here is derived from an EMBL/GenBank/DDBJ whole genome shotgun (WGS) entry which is preliminary data.</text>
</comment>
<keyword evidence="2" id="KW-1185">Reference proteome</keyword>
<gene>
    <name evidence="1" type="ORF">E4U82_14155</name>
</gene>
<evidence type="ECO:0000313" key="2">
    <source>
        <dbReference type="Proteomes" id="UP000298484"/>
    </source>
</evidence>
<dbReference type="Proteomes" id="UP000298484">
    <property type="component" value="Unassembled WGS sequence"/>
</dbReference>
<sequence>MKWKMPHRKGKYKLIATEKLANDIGLIVLCPEPRNYKWRYVKSMPDSEIKDYFMSMQDDIEVGAFDVELLHQARLEAEEQSAAEARE</sequence>
<dbReference type="OrthoDB" id="2972853at2"/>
<accession>A0A4Y9AB23</accession>
<organism evidence="1 2">
    <name type="scientific">Lentibacillus salicampi</name>
    <dbReference type="NCBI Taxonomy" id="175306"/>
    <lineage>
        <taxon>Bacteria</taxon>
        <taxon>Bacillati</taxon>
        <taxon>Bacillota</taxon>
        <taxon>Bacilli</taxon>
        <taxon>Bacillales</taxon>
        <taxon>Bacillaceae</taxon>
        <taxon>Lentibacillus</taxon>
    </lineage>
</organism>
<name>A0A4Y9AB23_9BACI</name>
<dbReference type="EMBL" id="SRHY01000029">
    <property type="protein sequence ID" value="TFJ92120.1"/>
    <property type="molecule type" value="Genomic_DNA"/>
</dbReference>
<reference evidence="1 2" key="1">
    <citation type="submission" date="2019-03" db="EMBL/GenBank/DDBJ databases">
        <title>Genome sequence of Lentibacillus salicampi ATCC BAA-719.</title>
        <authorList>
            <person name="Maclea K.S."/>
            <person name="Simoes Junior M."/>
        </authorList>
    </citation>
    <scope>NUCLEOTIDE SEQUENCE [LARGE SCALE GENOMIC DNA]</scope>
    <source>
        <strain evidence="1 2">ATCC BAA-719</strain>
    </source>
</reference>
<dbReference type="AlphaFoldDB" id="A0A4Y9AB23"/>
<dbReference type="RefSeq" id="WP_135110822.1">
    <property type="nucleotide sequence ID" value="NZ_SRHY01000029.1"/>
</dbReference>
<proteinExistence type="predicted"/>